<dbReference type="Pfam" id="PF00753">
    <property type="entry name" value="Lactamase_B"/>
    <property type="match status" value="1"/>
</dbReference>
<keyword evidence="4" id="KW-0862">Zinc</keyword>
<evidence type="ECO:0000313" key="6">
    <source>
        <dbReference type="EMBL" id="MFD2274934.1"/>
    </source>
</evidence>
<organism evidence="6 7">
    <name type="scientific">Rubritalea spongiae</name>
    <dbReference type="NCBI Taxonomy" id="430797"/>
    <lineage>
        <taxon>Bacteria</taxon>
        <taxon>Pseudomonadati</taxon>
        <taxon>Verrucomicrobiota</taxon>
        <taxon>Verrucomicrobiia</taxon>
        <taxon>Verrucomicrobiales</taxon>
        <taxon>Rubritaleaceae</taxon>
        <taxon>Rubritalea</taxon>
    </lineage>
</organism>
<dbReference type="CDD" id="cd06262">
    <property type="entry name" value="metallo-hydrolase-like_MBL-fold"/>
    <property type="match status" value="1"/>
</dbReference>
<dbReference type="InterPro" id="IPR051453">
    <property type="entry name" value="MBL_Glyoxalase_II"/>
</dbReference>
<comment type="cofactor">
    <cofactor evidence="1">
        <name>Zn(2+)</name>
        <dbReference type="ChEBI" id="CHEBI:29105"/>
    </cofactor>
</comment>
<dbReference type="InterPro" id="IPR001279">
    <property type="entry name" value="Metallo-B-lactamas"/>
</dbReference>
<evidence type="ECO:0000256" key="4">
    <source>
        <dbReference type="ARBA" id="ARBA00022833"/>
    </source>
</evidence>
<keyword evidence="7" id="KW-1185">Reference proteome</keyword>
<evidence type="ECO:0000256" key="2">
    <source>
        <dbReference type="ARBA" id="ARBA00022723"/>
    </source>
</evidence>
<protein>
    <submittedName>
        <fullName evidence="6">MBL fold metallo-hydrolase</fullName>
    </submittedName>
</protein>
<dbReference type="PANTHER" id="PTHR46233">
    <property type="entry name" value="HYDROXYACYLGLUTATHIONE HYDROLASE GLOC"/>
    <property type="match status" value="1"/>
</dbReference>
<dbReference type="RefSeq" id="WP_377096291.1">
    <property type="nucleotide sequence ID" value="NZ_JBHSJM010000001.1"/>
</dbReference>
<gene>
    <name evidence="6" type="ORF">ACFSQZ_00495</name>
</gene>
<keyword evidence="2" id="KW-0479">Metal-binding</keyword>
<dbReference type="SUPFAM" id="SSF56281">
    <property type="entry name" value="Metallo-hydrolase/oxidoreductase"/>
    <property type="match status" value="1"/>
</dbReference>
<dbReference type="EMBL" id="JBHUJC010000001">
    <property type="protein sequence ID" value="MFD2274934.1"/>
    <property type="molecule type" value="Genomic_DNA"/>
</dbReference>
<evidence type="ECO:0000256" key="3">
    <source>
        <dbReference type="ARBA" id="ARBA00022801"/>
    </source>
</evidence>
<evidence type="ECO:0000313" key="7">
    <source>
        <dbReference type="Proteomes" id="UP001597297"/>
    </source>
</evidence>
<dbReference type="InterPro" id="IPR036866">
    <property type="entry name" value="RibonucZ/Hydroxyglut_hydro"/>
</dbReference>
<keyword evidence="3" id="KW-0378">Hydrolase</keyword>
<evidence type="ECO:0000256" key="1">
    <source>
        <dbReference type="ARBA" id="ARBA00001947"/>
    </source>
</evidence>
<sequence length="205" mass="22486">MTAQKIHSYTGGHVFTNGYVVEHDGACIIIDAPALIHEVIQQEGLKPTHLLLTHQHFDHTEDVEALQDMGIKVLMHSPYNETLIRQKEARENWGLPINIKPFEADELLDGKDSIAIKGLEIRVSHVPGHSPDSITFYLPALGVVFAGDTLMEGSIGRTDLPGGSHETLLDGIRSKLYALPDETVVCSGHGSQTTIGREKSHNPFI</sequence>
<evidence type="ECO:0000259" key="5">
    <source>
        <dbReference type="SMART" id="SM00849"/>
    </source>
</evidence>
<dbReference type="PANTHER" id="PTHR46233:SF3">
    <property type="entry name" value="HYDROXYACYLGLUTATHIONE HYDROLASE GLOC"/>
    <property type="match status" value="1"/>
</dbReference>
<dbReference type="Proteomes" id="UP001597297">
    <property type="component" value="Unassembled WGS sequence"/>
</dbReference>
<dbReference type="SMART" id="SM00849">
    <property type="entry name" value="Lactamase_B"/>
    <property type="match status" value="1"/>
</dbReference>
<proteinExistence type="predicted"/>
<comment type="caution">
    <text evidence="6">The sequence shown here is derived from an EMBL/GenBank/DDBJ whole genome shotgun (WGS) entry which is preliminary data.</text>
</comment>
<reference evidence="7" key="1">
    <citation type="journal article" date="2019" name="Int. J. Syst. Evol. Microbiol.">
        <title>The Global Catalogue of Microorganisms (GCM) 10K type strain sequencing project: providing services to taxonomists for standard genome sequencing and annotation.</title>
        <authorList>
            <consortium name="The Broad Institute Genomics Platform"/>
            <consortium name="The Broad Institute Genome Sequencing Center for Infectious Disease"/>
            <person name="Wu L."/>
            <person name="Ma J."/>
        </authorList>
    </citation>
    <scope>NUCLEOTIDE SEQUENCE [LARGE SCALE GENOMIC DNA]</scope>
    <source>
        <strain evidence="7">JCM 16545</strain>
    </source>
</reference>
<dbReference type="Gene3D" id="3.60.15.10">
    <property type="entry name" value="Ribonuclease Z/Hydroxyacylglutathione hydrolase-like"/>
    <property type="match status" value="1"/>
</dbReference>
<accession>A0ABW5E3D2</accession>
<feature type="domain" description="Metallo-beta-lactamase" evidence="5">
    <location>
        <begin position="15"/>
        <end position="189"/>
    </location>
</feature>
<name>A0ABW5E3D2_9BACT</name>